<proteinExistence type="predicted"/>
<evidence type="ECO:0000259" key="4">
    <source>
        <dbReference type="Pfam" id="PF03328"/>
    </source>
</evidence>
<keyword evidence="1" id="KW-0479">Metal-binding</keyword>
<gene>
    <name evidence="5" type="ORF">P8C59_009062</name>
</gene>
<dbReference type="Gene3D" id="3.20.20.60">
    <property type="entry name" value="Phosphoenolpyruvate-binding domains"/>
    <property type="match status" value="1"/>
</dbReference>
<evidence type="ECO:0000256" key="2">
    <source>
        <dbReference type="ARBA" id="ARBA00023239"/>
    </source>
</evidence>
<dbReference type="Proteomes" id="UP001217918">
    <property type="component" value="Unassembled WGS sequence"/>
</dbReference>
<reference evidence="5" key="1">
    <citation type="journal article" date="2023" name="Mol. Plant Microbe Interact.">
        <title>Elucidating the Obligate Nature and Biological Capacity of an Invasive Fungal Corn Pathogen.</title>
        <authorList>
            <person name="MacCready J.S."/>
            <person name="Roggenkamp E.M."/>
            <person name="Gdanetz K."/>
            <person name="Chilvers M.I."/>
        </authorList>
    </citation>
    <scope>NUCLEOTIDE SEQUENCE</scope>
    <source>
        <strain evidence="5">PM02</strain>
    </source>
</reference>
<dbReference type="InterPro" id="IPR040442">
    <property type="entry name" value="Pyrv_kinase-like_dom_sf"/>
</dbReference>
<sequence>MPYYLPQGRGWPPSPVHHPLQIRTTPPHHHTTTTITTITTTMASTTSSTAPIHLSPPGSDPSRARRAAAGAGMAAYAAPSLFQPHHAREAVRDAAAGRIAPLAAYYAALPSVAVTRMVAPMGWDCVWIDWEHSAMGVETMTTMVHESIFMSQGKTIPFVRVPGHDHASIGYALDAGASLIIPQVETVSQARHVISSAKFGASRRGPAGTRSAPPFRLVPGLTDSAAFTPSAMHPDVHACLNDQAAIMLQVETRAGIGQLDAVLAAVGSDVDLVWLGTLDARVSMGLPGHGGLGGAEPAWREAVDLFDATCRKYGVPRGGFAFGQGGPLRGRELVRHCEEKSLAFVVVTGDVMALAGMNGELAAAREAWAAKGQGGEGEEEDKKQVE</sequence>
<dbReference type="PANTHER" id="PTHR30502:SF8">
    <property type="entry name" value="SYNTHASE, PUTATIVE-RELATED"/>
    <property type="match status" value="1"/>
</dbReference>
<feature type="domain" description="HpcH/HpaI aldolase/citrate lyase" evidence="4">
    <location>
        <begin position="107"/>
        <end position="291"/>
    </location>
</feature>
<evidence type="ECO:0000313" key="6">
    <source>
        <dbReference type="Proteomes" id="UP001217918"/>
    </source>
</evidence>
<dbReference type="PANTHER" id="PTHR30502">
    <property type="entry name" value="2-KETO-3-DEOXY-L-RHAMNONATE ALDOLASE"/>
    <property type="match status" value="1"/>
</dbReference>
<dbReference type="EMBL" id="JAQQPM010000008">
    <property type="protein sequence ID" value="KAK2074892.1"/>
    <property type="molecule type" value="Genomic_DNA"/>
</dbReference>
<dbReference type="AlphaFoldDB" id="A0AAD9IDT3"/>
<dbReference type="Pfam" id="PF03328">
    <property type="entry name" value="HpcH_HpaI"/>
    <property type="match status" value="1"/>
</dbReference>
<dbReference type="SUPFAM" id="SSF51621">
    <property type="entry name" value="Phosphoenolpyruvate/pyruvate domain"/>
    <property type="match status" value="1"/>
</dbReference>
<dbReference type="GO" id="GO:0016832">
    <property type="term" value="F:aldehyde-lyase activity"/>
    <property type="evidence" value="ECO:0007669"/>
    <property type="project" value="TreeGrafter"/>
</dbReference>
<dbReference type="InterPro" id="IPR005000">
    <property type="entry name" value="Aldolase/citrate-lyase_domain"/>
</dbReference>
<feature type="region of interest" description="Disordered" evidence="3">
    <location>
        <begin position="1"/>
        <end position="32"/>
    </location>
</feature>
<dbReference type="InterPro" id="IPR050251">
    <property type="entry name" value="HpcH-HpaI_aldolase"/>
</dbReference>
<evidence type="ECO:0000313" key="5">
    <source>
        <dbReference type="EMBL" id="KAK2074892.1"/>
    </source>
</evidence>
<protein>
    <recommendedName>
        <fullName evidence="4">HpcH/HpaI aldolase/citrate lyase domain-containing protein</fullName>
    </recommendedName>
</protein>
<evidence type="ECO:0000256" key="3">
    <source>
        <dbReference type="SAM" id="MobiDB-lite"/>
    </source>
</evidence>
<evidence type="ECO:0000256" key="1">
    <source>
        <dbReference type="ARBA" id="ARBA00022723"/>
    </source>
</evidence>
<name>A0AAD9IDT3_9PEZI</name>
<dbReference type="GO" id="GO:0005737">
    <property type="term" value="C:cytoplasm"/>
    <property type="evidence" value="ECO:0007669"/>
    <property type="project" value="TreeGrafter"/>
</dbReference>
<keyword evidence="2" id="KW-0456">Lyase</keyword>
<dbReference type="GO" id="GO:0046872">
    <property type="term" value="F:metal ion binding"/>
    <property type="evidence" value="ECO:0007669"/>
    <property type="project" value="UniProtKB-KW"/>
</dbReference>
<dbReference type="InterPro" id="IPR015813">
    <property type="entry name" value="Pyrv/PenolPyrv_kinase-like_dom"/>
</dbReference>
<organism evidence="5 6">
    <name type="scientific">Phyllachora maydis</name>
    <dbReference type="NCBI Taxonomy" id="1825666"/>
    <lineage>
        <taxon>Eukaryota</taxon>
        <taxon>Fungi</taxon>
        <taxon>Dikarya</taxon>
        <taxon>Ascomycota</taxon>
        <taxon>Pezizomycotina</taxon>
        <taxon>Sordariomycetes</taxon>
        <taxon>Sordariomycetidae</taxon>
        <taxon>Phyllachorales</taxon>
        <taxon>Phyllachoraceae</taxon>
        <taxon>Phyllachora</taxon>
    </lineage>
</organism>
<comment type="caution">
    <text evidence="5">The sequence shown here is derived from an EMBL/GenBank/DDBJ whole genome shotgun (WGS) entry which is preliminary data.</text>
</comment>
<accession>A0AAD9IDT3</accession>
<feature type="region of interest" description="Disordered" evidence="3">
    <location>
        <begin position="45"/>
        <end position="65"/>
    </location>
</feature>
<keyword evidence="6" id="KW-1185">Reference proteome</keyword>